<name>A0ACB9CLR9_ARCLA</name>
<reference evidence="1 2" key="2">
    <citation type="journal article" date="2022" name="Mol. Ecol. Resour.">
        <title>The genomes of chicory, endive, great burdock and yacon provide insights into Asteraceae paleo-polyploidization history and plant inulin production.</title>
        <authorList>
            <person name="Fan W."/>
            <person name="Wang S."/>
            <person name="Wang H."/>
            <person name="Wang A."/>
            <person name="Jiang F."/>
            <person name="Liu H."/>
            <person name="Zhao H."/>
            <person name="Xu D."/>
            <person name="Zhang Y."/>
        </authorList>
    </citation>
    <scope>NUCLEOTIDE SEQUENCE [LARGE SCALE GENOMIC DNA]</scope>
    <source>
        <strain evidence="2">cv. Niubang</strain>
    </source>
</reference>
<comment type="caution">
    <text evidence="1">The sequence shown here is derived from an EMBL/GenBank/DDBJ whole genome shotgun (WGS) entry which is preliminary data.</text>
</comment>
<evidence type="ECO:0000313" key="1">
    <source>
        <dbReference type="EMBL" id="KAI3735234.1"/>
    </source>
</evidence>
<protein>
    <submittedName>
        <fullName evidence="1">Uncharacterized protein</fullName>
    </submittedName>
</protein>
<proteinExistence type="predicted"/>
<accession>A0ACB9CLR9</accession>
<sequence>MLRVEADVRSSWWIGTTLKKKPSKLPKKLREKEDECCCGTSIKAVRVLVDGEEVARKWASPIMLGHISYDLGMLHMAHLVSLMEINRVYSNGEESYHEDDHFEGEENNESEEYESGSSYDNEPGCI</sequence>
<dbReference type="EMBL" id="CM042050">
    <property type="protein sequence ID" value="KAI3735234.1"/>
    <property type="molecule type" value="Genomic_DNA"/>
</dbReference>
<gene>
    <name evidence="1" type="ORF">L6452_14726</name>
</gene>
<organism evidence="1 2">
    <name type="scientific">Arctium lappa</name>
    <name type="common">Greater burdock</name>
    <name type="synonym">Lappa major</name>
    <dbReference type="NCBI Taxonomy" id="4217"/>
    <lineage>
        <taxon>Eukaryota</taxon>
        <taxon>Viridiplantae</taxon>
        <taxon>Streptophyta</taxon>
        <taxon>Embryophyta</taxon>
        <taxon>Tracheophyta</taxon>
        <taxon>Spermatophyta</taxon>
        <taxon>Magnoliopsida</taxon>
        <taxon>eudicotyledons</taxon>
        <taxon>Gunneridae</taxon>
        <taxon>Pentapetalae</taxon>
        <taxon>asterids</taxon>
        <taxon>campanulids</taxon>
        <taxon>Asterales</taxon>
        <taxon>Asteraceae</taxon>
        <taxon>Carduoideae</taxon>
        <taxon>Cardueae</taxon>
        <taxon>Arctiinae</taxon>
        <taxon>Arctium</taxon>
    </lineage>
</organism>
<keyword evidence="2" id="KW-1185">Reference proteome</keyword>
<reference evidence="2" key="1">
    <citation type="journal article" date="2022" name="Mol. Ecol. Resour.">
        <title>The genomes of chicory, endive, great burdock and yacon provide insights into Asteraceae palaeo-polyploidization history and plant inulin production.</title>
        <authorList>
            <person name="Fan W."/>
            <person name="Wang S."/>
            <person name="Wang H."/>
            <person name="Wang A."/>
            <person name="Jiang F."/>
            <person name="Liu H."/>
            <person name="Zhao H."/>
            <person name="Xu D."/>
            <person name="Zhang Y."/>
        </authorList>
    </citation>
    <scope>NUCLEOTIDE SEQUENCE [LARGE SCALE GENOMIC DNA]</scope>
    <source>
        <strain evidence="2">cv. Niubang</strain>
    </source>
</reference>
<evidence type="ECO:0000313" key="2">
    <source>
        <dbReference type="Proteomes" id="UP001055879"/>
    </source>
</evidence>
<dbReference type="Proteomes" id="UP001055879">
    <property type="component" value="Linkage Group LG04"/>
</dbReference>